<dbReference type="WBParaSite" id="nRc.2.0.1.t43087-RA">
    <property type="protein sequence ID" value="nRc.2.0.1.t43087-RA"/>
    <property type="gene ID" value="nRc.2.0.1.g43087"/>
</dbReference>
<dbReference type="AlphaFoldDB" id="A0A915KVX4"/>
<keyword evidence="1" id="KW-1185">Reference proteome</keyword>
<reference evidence="2" key="1">
    <citation type="submission" date="2022-11" db="UniProtKB">
        <authorList>
            <consortium name="WormBaseParasite"/>
        </authorList>
    </citation>
    <scope>IDENTIFICATION</scope>
</reference>
<sequence>MHGELRISPGRACKIIVATAILHNVAINRNLPDFNMEDENNMQGVELIEYDERLGAQTGKTYRQHIADAHFS</sequence>
<accession>A0A915KVX4</accession>
<protein>
    <submittedName>
        <fullName evidence="2">Nuclease HARBI1</fullName>
    </submittedName>
</protein>
<evidence type="ECO:0000313" key="1">
    <source>
        <dbReference type="Proteomes" id="UP000887565"/>
    </source>
</evidence>
<evidence type="ECO:0000313" key="2">
    <source>
        <dbReference type="WBParaSite" id="nRc.2.0.1.t43087-RA"/>
    </source>
</evidence>
<organism evidence="1 2">
    <name type="scientific">Romanomermis culicivorax</name>
    <name type="common">Nematode worm</name>
    <dbReference type="NCBI Taxonomy" id="13658"/>
    <lineage>
        <taxon>Eukaryota</taxon>
        <taxon>Metazoa</taxon>
        <taxon>Ecdysozoa</taxon>
        <taxon>Nematoda</taxon>
        <taxon>Enoplea</taxon>
        <taxon>Dorylaimia</taxon>
        <taxon>Mermithida</taxon>
        <taxon>Mermithoidea</taxon>
        <taxon>Mermithidae</taxon>
        <taxon>Romanomermis</taxon>
    </lineage>
</organism>
<name>A0A915KVX4_ROMCU</name>
<dbReference type="Proteomes" id="UP000887565">
    <property type="component" value="Unplaced"/>
</dbReference>
<proteinExistence type="predicted"/>